<dbReference type="STRING" id="49547.MBCUR_18540"/>
<dbReference type="Gene3D" id="1.20.120.330">
    <property type="entry name" value="Nucleotidyltransferases domain 2"/>
    <property type="match status" value="1"/>
</dbReference>
<dbReference type="EMBL" id="LWMV01000219">
    <property type="protein sequence ID" value="KZX10287.1"/>
    <property type="molecule type" value="Genomic_DNA"/>
</dbReference>
<comment type="similarity">
    <text evidence="1">Belongs to the UPF0332 family.</text>
</comment>
<organism evidence="3 4">
    <name type="scientific">Methanobrevibacter curvatus</name>
    <dbReference type="NCBI Taxonomy" id="49547"/>
    <lineage>
        <taxon>Archaea</taxon>
        <taxon>Methanobacteriati</taxon>
        <taxon>Methanobacteriota</taxon>
        <taxon>Methanomada group</taxon>
        <taxon>Methanobacteria</taxon>
        <taxon>Methanobacteriales</taxon>
        <taxon>Methanobacteriaceae</taxon>
        <taxon>Methanobrevibacter</taxon>
    </lineage>
</organism>
<dbReference type="PANTHER" id="PTHR36565">
    <property type="entry name" value="UPF0332 PROTEIN TM_1000"/>
    <property type="match status" value="1"/>
</dbReference>
<dbReference type="Pfam" id="PF05168">
    <property type="entry name" value="HEPN"/>
    <property type="match status" value="1"/>
</dbReference>
<name>A0A166C0A1_9EURY</name>
<gene>
    <name evidence="3" type="ORF">MBCUR_18540</name>
</gene>
<evidence type="ECO:0000259" key="2">
    <source>
        <dbReference type="Pfam" id="PF05168"/>
    </source>
</evidence>
<dbReference type="PATRIC" id="fig|49547.3.peg.1958"/>
<reference evidence="3 4" key="1">
    <citation type="submission" date="2016-04" db="EMBL/GenBank/DDBJ databases">
        <title>Genome sequence of Methanobrevibacter curvatus DSM 11111.</title>
        <authorList>
            <person name="Poehlein A."/>
            <person name="Seedorf H."/>
            <person name="Daniel R."/>
        </authorList>
    </citation>
    <scope>NUCLEOTIDE SEQUENCE [LARGE SCALE GENOMIC DNA]</scope>
    <source>
        <strain evidence="3 4">DSM 11111</strain>
    </source>
</reference>
<evidence type="ECO:0000256" key="1">
    <source>
        <dbReference type="ARBA" id="ARBA00038248"/>
    </source>
</evidence>
<keyword evidence="4" id="KW-1185">Reference proteome</keyword>
<dbReference type="Proteomes" id="UP000077245">
    <property type="component" value="Unassembled WGS sequence"/>
</dbReference>
<accession>A0A166C0A1</accession>
<dbReference type="OrthoDB" id="78331at2157"/>
<dbReference type="PANTHER" id="PTHR36565:SF1">
    <property type="entry name" value="UPF0332 PROTEIN TM_1000"/>
    <property type="match status" value="1"/>
</dbReference>
<protein>
    <submittedName>
        <fullName evidence="3">HEPN domain protein</fullName>
    </submittedName>
</protein>
<dbReference type="InterPro" id="IPR007842">
    <property type="entry name" value="HEPN_dom"/>
</dbReference>
<evidence type="ECO:0000313" key="4">
    <source>
        <dbReference type="Proteomes" id="UP000077245"/>
    </source>
</evidence>
<dbReference type="SUPFAM" id="SSF81593">
    <property type="entry name" value="Nucleotidyltransferase substrate binding subunit/domain"/>
    <property type="match status" value="1"/>
</dbReference>
<dbReference type="AlphaFoldDB" id="A0A166C0A1"/>
<evidence type="ECO:0000313" key="3">
    <source>
        <dbReference type="EMBL" id="KZX10287.1"/>
    </source>
</evidence>
<feature type="domain" description="HEPN" evidence="2">
    <location>
        <begin position="6"/>
        <end position="119"/>
    </location>
</feature>
<dbReference type="RefSeq" id="WP_067092617.1">
    <property type="nucleotide sequence ID" value="NZ_LWMV01000219.1"/>
</dbReference>
<proteinExistence type="inferred from homology"/>
<dbReference type="InterPro" id="IPR052226">
    <property type="entry name" value="UPF0332_toxin"/>
</dbReference>
<sequence length="127" mass="14778">MKEEVKLLFDNAFKSLEVSKYNIDGGYYNTSINRSYYACFYVAKALLIERGFITKTHSGTISCFGRILVVNENFDSKIAKTLKELFEEREDADYTLKISFSKEDTLEFLNDAKIFVEECMKFSVKLR</sequence>
<comment type="caution">
    <text evidence="3">The sequence shown here is derived from an EMBL/GenBank/DDBJ whole genome shotgun (WGS) entry which is preliminary data.</text>
</comment>